<evidence type="ECO:0008006" key="3">
    <source>
        <dbReference type="Google" id="ProtNLM"/>
    </source>
</evidence>
<dbReference type="Proteomes" id="UP000321393">
    <property type="component" value="Unassembled WGS sequence"/>
</dbReference>
<dbReference type="AlphaFoldDB" id="A0A5A7VJ95"/>
<name>A0A5A7VJ95_CUCMM</name>
<reference evidence="1 2" key="1">
    <citation type="submission" date="2019-08" db="EMBL/GenBank/DDBJ databases">
        <title>Draft genome sequences of two oriental melons (Cucumis melo L. var makuwa).</title>
        <authorList>
            <person name="Kwon S.-Y."/>
        </authorList>
    </citation>
    <scope>NUCLEOTIDE SEQUENCE [LARGE SCALE GENOMIC DNA]</scope>
    <source>
        <strain evidence="2">cv. SW 3</strain>
        <tissue evidence="1">Leaf</tissue>
    </source>
</reference>
<organism evidence="1 2">
    <name type="scientific">Cucumis melo var. makuwa</name>
    <name type="common">Oriental melon</name>
    <dbReference type="NCBI Taxonomy" id="1194695"/>
    <lineage>
        <taxon>Eukaryota</taxon>
        <taxon>Viridiplantae</taxon>
        <taxon>Streptophyta</taxon>
        <taxon>Embryophyta</taxon>
        <taxon>Tracheophyta</taxon>
        <taxon>Spermatophyta</taxon>
        <taxon>Magnoliopsida</taxon>
        <taxon>eudicotyledons</taxon>
        <taxon>Gunneridae</taxon>
        <taxon>Pentapetalae</taxon>
        <taxon>rosids</taxon>
        <taxon>fabids</taxon>
        <taxon>Cucurbitales</taxon>
        <taxon>Cucurbitaceae</taxon>
        <taxon>Benincaseae</taxon>
        <taxon>Cucumis</taxon>
    </lineage>
</organism>
<dbReference type="PANTHER" id="PTHR33067">
    <property type="entry name" value="RNA-DIRECTED DNA POLYMERASE-RELATED"/>
    <property type="match status" value="1"/>
</dbReference>
<dbReference type="SUPFAM" id="SSF56672">
    <property type="entry name" value="DNA/RNA polymerases"/>
    <property type="match status" value="1"/>
</dbReference>
<protein>
    <recommendedName>
        <fullName evidence="3">Reverse transcriptase domain-containing protein</fullName>
    </recommendedName>
</protein>
<dbReference type="PANTHER" id="PTHR33067:SF39">
    <property type="entry name" value="TRANSCRIPTION FACTOR INTERACTOR AND REGULATOR CCHC(ZN) FAMILY"/>
    <property type="match status" value="1"/>
</dbReference>
<dbReference type="Gene3D" id="3.10.10.10">
    <property type="entry name" value="HIV Type 1 Reverse Transcriptase, subunit A, domain 1"/>
    <property type="match status" value="1"/>
</dbReference>
<evidence type="ECO:0000313" key="1">
    <source>
        <dbReference type="EMBL" id="KAA0067858.1"/>
    </source>
</evidence>
<dbReference type="CDD" id="cd00303">
    <property type="entry name" value="retropepsin_like"/>
    <property type="match status" value="1"/>
</dbReference>
<comment type="caution">
    <text evidence="1">The sequence shown here is derived from an EMBL/GenBank/DDBJ whole genome shotgun (WGS) entry which is preliminary data.</text>
</comment>
<dbReference type="OrthoDB" id="1929490at2759"/>
<dbReference type="Gene3D" id="2.40.70.10">
    <property type="entry name" value="Acid Proteases"/>
    <property type="match status" value="1"/>
</dbReference>
<gene>
    <name evidence="1" type="ORF">E6C27_scaffold2484G00710</name>
</gene>
<dbReference type="InterPro" id="IPR021109">
    <property type="entry name" value="Peptidase_aspartic_dom_sf"/>
</dbReference>
<sequence length="441" mass="50701">MYHLFGVTDFERRDPTPTSTIEICSSMESTWRDEQCDDASIKVTSSNPLPPPPFPSFLKKKGNDKPFYKLLEVLKQIHINILFIDALEQMAKKGRNNDCETVALTLETSDILKNGAPKKMTDCRSFTVPCSINNMDLGHVLCDLGASINLMPLSIFKKLEIEEVQPMHMRLQFVDRSIAKHEGKIEDILVKVDKFLFHADFIILDYEANQEVPIIFGRPFLSTGHALIDVHQGELTMRFNDEVKFNVMNAMKFPTDDKNYSMIESLGENDTLPIIIFAHLDAVKEKALLKMLKCHKKAIGWTLVDIQGISPSYRMHKIRLEEGTIQFLRRLYPVMKEVVKKKIIKWLPARVIYPITDSKWVGPVQCVPKKGGMIVMKNENNENSELNPMRTVTGWRICMDYRKLNAATKKDHFPLPFIDQMLDRLVGKEFYSFLDGYSSYN</sequence>
<dbReference type="EMBL" id="SSTE01000188">
    <property type="protein sequence ID" value="KAA0067858.1"/>
    <property type="molecule type" value="Genomic_DNA"/>
</dbReference>
<accession>A0A5A7VJ95</accession>
<evidence type="ECO:0000313" key="2">
    <source>
        <dbReference type="Proteomes" id="UP000321393"/>
    </source>
</evidence>
<dbReference type="InterPro" id="IPR043502">
    <property type="entry name" value="DNA/RNA_pol_sf"/>
</dbReference>
<proteinExistence type="predicted"/>